<gene>
    <name evidence="3" type="primary">LOC108017215</name>
</gene>
<dbReference type="GeneID" id="108017215"/>
<dbReference type="RefSeq" id="XP_016939701.4">
    <property type="nucleotide sequence ID" value="XM_017084212.4"/>
</dbReference>
<evidence type="ECO:0000259" key="1">
    <source>
        <dbReference type="Pfam" id="PF16032"/>
    </source>
</evidence>
<feature type="domain" description="DUF4788" evidence="1">
    <location>
        <begin position="45"/>
        <end position="215"/>
    </location>
</feature>
<dbReference type="AlphaFoldDB" id="A0AB39ZNP9"/>
<organism evidence="2 3">
    <name type="scientific">Drosophila suzukii</name>
    <name type="common">Spotted-wing drosophila fruit fly</name>
    <dbReference type="NCBI Taxonomy" id="28584"/>
    <lineage>
        <taxon>Eukaryota</taxon>
        <taxon>Metazoa</taxon>
        <taxon>Ecdysozoa</taxon>
        <taxon>Arthropoda</taxon>
        <taxon>Hexapoda</taxon>
        <taxon>Insecta</taxon>
        <taxon>Pterygota</taxon>
        <taxon>Neoptera</taxon>
        <taxon>Endopterygota</taxon>
        <taxon>Diptera</taxon>
        <taxon>Brachycera</taxon>
        <taxon>Muscomorpha</taxon>
        <taxon>Ephydroidea</taxon>
        <taxon>Drosophilidae</taxon>
        <taxon>Drosophila</taxon>
        <taxon>Sophophora</taxon>
    </lineage>
</organism>
<protein>
    <recommendedName>
        <fullName evidence="1">DUF4788 domain-containing protein</fullName>
    </recommendedName>
</protein>
<reference evidence="3" key="1">
    <citation type="submission" date="2025-08" db="UniProtKB">
        <authorList>
            <consortium name="RefSeq"/>
        </authorList>
    </citation>
    <scope>IDENTIFICATION</scope>
</reference>
<dbReference type="PANTHER" id="PTHR39079">
    <property type="entry name" value="FI08034P-RELATED"/>
    <property type="match status" value="1"/>
</dbReference>
<sequence length="232" mass="25442">MGKKGKKGKGKKGKSVINARATVVPEIPPEPVFAKNVPYFSFDLIITRLEVKGVALADPRKLLVKVNFGGKDLSLTASRTNVSEFKPNASIIFQAEPPILSQKVEEDGMNFEVIYDDQLVGLGKMSLPKKLTGRIKLDMKAFSYTSTCNLEMAGKPVGGLEFLCKLFIRCGDYAREGETCPNLDKNISPKDIVFVVGKSQANTSCCDPCRDVLAIEARKEKDYSIQGNSSRK</sequence>
<name>A0AB39ZNP9_DROSZ</name>
<dbReference type="PANTHER" id="PTHR39079:SF1">
    <property type="entry name" value="GH11706P-RELATED"/>
    <property type="match status" value="1"/>
</dbReference>
<evidence type="ECO:0000313" key="2">
    <source>
        <dbReference type="Proteomes" id="UP001652628"/>
    </source>
</evidence>
<dbReference type="InterPro" id="IPR031992">
    <property type="entry name" value="DUF4788"/>
</dbReference>
<accession>A0AB39ZNP9</accession>
<dbReference type="Pfam" id="PF16032">
    <property type="entry name" value="DUF4788"/>
    <property type="match status" value="1"/>
</dbReference>
<keyword evidence="2" id="KW-1185">Reference proteome</keyword>
<dbReference type="Proteomes" id="UP001652628">
    <property type="component" value="Chromosome 3"/>
</dbReference>
<evidence type="ECO:0000313" key="3">
    <source>
        <dbReference type="RefSeq" id="XP_016939701.4"/>
    </source>
</evidence>
<proteinExistence type="predicted"/>